<evidence type="ECO:0000313" key="3">
    <source>
        <dbReference type="Proteomes" id="UP000004810"/>
    </source>
</evidence>
<evidence type="ECO:0000256" key="1">
    <source>
        <dbReference type="SAM" id="MobiDB-lite"/>
    </source>
</evidence>
<comment type="caution">
    <text evidence="2">The sequence shown here is derived from an EMBL/GenBank/DDBJ whole genome shotgun (WGS) entry which is preliminary data.</text>
</comment>
<proteinExistence type="predicted"/>
<gene>
    <name evidence="2" type="ORF">WUBG_00250</name>
</gene>
<organism evidence="2 3">
    <name type="scientific">Wuchereria bancrofti</name>
    <dbReference type="NCBI Taxonomy" id="6293"/>
    <lineage>
        <taxon>Eukaryota</taxon>
        <taxon>Metazoa</taxon>
        <taxon>Ecdysozoa</taxon>
        <taxon>Nematoda</taxon>
        <taxon>Chromadorea</taxon>
        <taxon>Rhabditida</taxon>
        <taxon>Spirurina</taxon>
        <taxon>Spiruromorpha</taxon>
        <taxon>Filarioidea</taxon>
        <taxon>Onchocercidae</taxon>
        <taxon>Wuchereria</taxon>
    </lineage>
</organism>
<evidence type="ECO:0000313" key="2">
    <source>
        <dbReference type="EMBL" id="EJW88843.1"/>
    </source>
</evidence>
<dbReference type="EMBL" id="ADBV01000035">
    <property type="protein sequence ID" value="EJW88843.1"/>
    <property type="molecule type" value="Genomic_DNA"/>
</dbReference>
<dbReference type="Proteomes" id="UP000004810">
    <property type="component" value="Unassembled WGS sequence"/>
</dbReference>
<name>J9F2U1_WUCBA</name>
<reference evidence="3" key="1">
    <citation type="submission" date="2012-08" db="EMBL/GenBank/DDBJ databases">
        <title>The Genome Sequence of Wuchereria bancrofti.</title>
        <authorList>
            <person name="Nutman T.B."/>
            <person name="Fink D.L."/>
            <person name="Russ C."/>
            <person name="Young S."/>
            <person name="Zeng Q."/>
            <person name="Koehrsen M."/>
            <person name="Alvarado L."/>
            <person name="Berlin A."/>
            <person name="Chapman S.B."/>
            <person name="Chen Z."/>
            <person name="Freedman E."/>
            <person name="Gellesch M."/>
            <person name="Goldberg J."/>
            <person name="Griggs A."/>
            <person name="Gujja S."/>
            <person name="Heilman E.R."/>
            <person name="Heiman D."/>
            <person name="Hepburn T."/>
            <person name="Howarth C."/>
            <person name="Jen D."/>
            <person name="Larson L."/>
            <person name="Lewis B."/>
            <person name="Mehta T."/>
            <person name="Park D."/>
            <person name="Pearson M."/>
            <person name="Roberts A."/>
            <person name="Saif S."/>
            <person name="Shea T."/>
            <person name="Shenoy N."/>
            <person name="Sisk P."/>
            <person name="Stolte C."/>
            <person name="Sykes S."/>
            <person name="Walk T."/>
            <person name="White J."/>
            <person name="Yandava C."/>
            <person name="Haas B."/>
            <person name="Henn M.R."/>
            <person name="Nusbaum C."/>
            <person name="Birren B."/>
        </authorList>
    </citation>
    <scope>NUCLEOTIDE SEQUENCE [LARGE SCALE GENOMIC DNA]</scope>
    <source>
        <strain evidence="3">NA</strain>
    </source>
</reference>
<sequence length="56" mass="6170">MSARPHKQEICDTTACMTHTHILPHPNTHRNQSGDKTNDINQAPVMNPDGIAVAPR</sequence>
<protein>
    <submittedName>
        <fullName evidence="2">Uncharacterized protein</fullName>
    </submittedName>
</protein>
<accession>J9F2U1</accession>
<feature type="region of interest" description="Disordered" evidence="1">
    <location>
        <begin position="23"/>
        <end position="56"/>
    </location>
</feature>
<dbReference type="AlphaFoldDB" id="J9F2U1"/>